<comment type="caution">
    <text evidence="2">The sequence shown here is derived from an EMBL/GenBank/DDBJ whole genome shotgun (WGS) entry which is preliminary data.</text>
</comment>
<protein>
    <submittedName>
        <fullName evidence="2">Uncharacterized protein</fullName>
    </submittedName>
</protein>
<keyword evidence="1" id="KW-1133">Transmembrane helix</keyword>
<feature type="transmembrane region" description="Helical" evidence="1">
    <location>
        <begin position="69"/>
        <end position="88"/>
    </location>
</feature>
<proteinExistence type="predicted"/>
<dbReference type="AlphaFoldDB" id="A0A917N5N5"/>
<organism evidence="2 3">
    <name type="scientific">Shewanella gelidii</name>
    <dbReference type="NCBI Taxonomy" id="1642821"/>
    <lineage>
        <taxon>Bacteria</taxon>
        <taxon>Pseudomonadati</taxon>
        <taxon>Pseudomonadota</taxon>
        <taxon>Gammaproteobacteria</taxon>
        <taxon>Alteromonadales</taxon>
        <taxon>Shewanellaceae</taxon>
        <taxon>Shewanella</taxon>
    </lineage>
</organism>
<sequence>MWFWAILTAGVFVAISPYLPKFTDSGKHFAVSLSTVIAGVSACFSICAVGLGLLAATVGGNFRLDVEEAWLLILFGLTAIMGIILVVVNRRDIKNSQQFEA</sequence>
<keyword evidence="1" id="KW-0812">Transmembrane</keyword>
<keyword evidence="3" id="KW-1185">Reference proteome</keyword>
<evidence type="ECO:0000313" key="2">
    <source>
        <dbReference type="EMBL" id="GGI67851.1"/>
    </source>
</evidence>
<dbReference type="EMBL" id="BMPZ01000001">
    <property type="protein sequence ID" value="GGI67851.1"/>
    <property type="molecule type" value="Genomic_DNA"/>
</dbReference>
<feature type="transmembrane region" description="Helical" evidence="1">
    <location>
        <begin position="35"/>
        <end position="57"/>
    </location>
</feature>
<keyword evidence="1" id="KW-0472">Membrane</keyword>
<reference evidence="2" key="1">
    <citation type="journal article" date="2014" name="Int. J. Syst. Evol. Microbiol.">
        <title>Complete genome sequence of Corynebacterium casei LMG S-19264T (=DSM 44701T), isolated from a smear-ripened cheese.</title>
        <authorList>
            <consortium name="US DOE Joint Genome Institute (JGI-PGF)"/>
            <person name="Walter F."/>
            <person name="Albersmeier A."/>
            <person name="Kalinowski J."/>
            <person name="Ruckert C."/>
        </authorList>
    </citation>
    <scope>NUCLEOTIDE SEQUENCE</scope>
    <source>
        <strain evidence="2">JCM 30804</strain>
    </source>
</reference>
<name>A0A917N5N5_9GAMM</name>
<feature type="transmembrane region" description="Helical" evidence="1">
    <location>
        <begin position="6"/>
        <end position="23"/>
    </location>
</feature>
<evidence type="ECO:0000313" key="3">
    <source>
        <dbReference type="Proteomes" id="UP000613743"/>
    </source>
</evidence>
<gene>
    <name evidence="2" type="ORF">GCM10009332_01350</name>
</gene>
<dbReference type="Proteomes" id="UP000613743">
    <property type="component" value="Unassembled WGS sequence"/>
</dbReference>
<evidence type="ECO:0000256" key="1">
    <source>
        <dbReference type="SAM" id="Phobius"/>
    </source>
</evidence>
<accession>A0A917N5N5</accession>
<reference evidence="2" key="2">
    <citation type="submission" date="2020-09" db="EMBL/GenBank/DDBJ databases">
        <authorList>
            <person name="Sun Q."/>
            <person name="Ohkuma M."/>
        </authorList>
    </citation>
    <scope>NUCLEOTIDE SEQUENCE</scope>
    <source>
        <strain evidence="2">JCM 30804</strain>
    </source>
</reference>